<dbReference type="InterPro" id="IPR036390">
    <property type="entry name" value="WH_DNA-bd_sf"/>
</dbReference>
<dbReference type="Proteomes" id="UP000295325">
    <property type="component" value="Unassembled WGS sequence"/>
</dbReference>
<dbReference type="SUPFAM" id="SSF46785">
    <property type="entry name" value="Winged helix' DNA-binding domain"/>
    <property type="match status" value="1"/>
</dbReference>
<proteinExistence type="predicted"/>
<dbReference type="GO" id="GO:0003677">
    <property type="term" value="F:DNA binding"/>
    <property type="evidence" value="ECO:0007669"/>
    <property type="project" value="UniProtKB-KW"/>
</dbReference>
<gene>
    <name evidence="8" type="ORF">EDD71_1221</name>
</gene>
<evidence type="ECO:0000259" key="6">
    <source>
        <dbReference type="PROSITE" id="PS51077"/>
    </source>
</evidence>
<dbReference type="PANTHER" id="PTHR30136">
    <property type="entry name" value="HELIX-TURN-HELIX TRANSCRIPTIONAL REGULATOR, ICLR FAMILY"/>
    <property type="match status" value="1"/>
</dbReference>
<evidence type="ECO:0000313" key="8">
    <source>
        <dbReference type="EMBL" id="TDT51031.1"/>
    </source>
</evidence>
<dbReference type="Gene3D" id="1.10.10.10">
    <property type="entry name" value="Winged helix-like DNA-binding domain superfamily/Winged helix DNA-binding domain"/>
    <property type="match status" value="1"/>
</dbReference>
<dbReference type="FunFam" id="1.10.10.10:FF:000056">
    <property type="entry name" value="IclR family transcriptional regulator"/>
    <property type="match status" value="1"/>
</dbReference>
<dbReference type="InterPro" id="IPR029016">
    <property type="entry name" value="GAF-like_dom_sf"/>
</dbReference>
<dbReference type="InterPro" id="IPR036388">
    <property type="entry name" value="WH-like_DNA-bd_sf"/>
</dbReference>
<dbReference type="PROSITE" id="PS51077">
    <property type="entry name" value="HTH_ICLR"/>
    <property type="match status" value="1"/>
</dbReference>
<keyword evidence="1" id="KW-0805">Transcription regulation</keyword>
<feature type="domain" description="IclR-ED" evidence="7">
    <location>
        <begin position="75"/>
        <end position="258"/>
    </location>
</feature>
<evidence type="ECO:0000259" key="7">
    <source>
        <dbReference type="PROSITE" id="PS51078"/>
    </source>
</evidence>
<protein>
    <recommendedName>
        <fullName evidence="5">Glycerol operon regulatory protein</fullName>
    </recommendedName>
</protein>
<dbReference type="GO" id="GO:0003700">
    <property type="term" value="F:DNA-binding transcription factor activity"/>
    <property type="evidence" value="ECO:0007669"/>
    <property type="project" value="TreeGrafter"/>
</dbReference>
<accession>A0A4R7KAI8</accession>
<sequence>MENRAKTKSNLIQSVDRALQILECFSRENRELGVTEISKYLGLHKSTTFGLLSTLESRGYVEQNLDNGKYRLGLKLFELGNLVHEGLDLRKQAYPFLKELVDKYQETVHLVVNDRGEAVYIDKVEGPGAIRMYSQVGKRPPMYCTGVGKAILAYMPDKEVDRILFEKGLRPFTPNTITDVDKLKAHLAEIREQGYSFDNEEIEIGLRCVAAPIKNHKGEVIAAISVAGPSTRMTWEKMNILAISVKEAAVNISRRMGYKGI</sequence>
<dbReference type="EMBL" id="SOAZ01000022">
    <property type="protein sequence ID" value="TDT51031.1"/>
    <property type="molecule type" value="Genomic_DNA"/>
</dbReference>
<keyword evidence="3" id="KW-0804">Transcription</keyword>
<dbReference type="AlphaFoldDB" id="A0A4R7KAI8"/>
<dbReference type="PROSITE" id="PS51078">
    <property type="entry name" value="ICLR_ED"/>
    <property type="match status" value="1"/>
</dbReference>
<dbReference type="Pfam" id="PF09339">
    <property type="entry name" value="HTH_IclR"/>
    <property type="match status" value="1"/>
</dbReference>
<comment type="function">
    <text evidence="4">May be an activator protein for the gylABX operon.</text>
</comment>
<evidence type="ECO:0000256" key="2">
    <source>
        <dbReference type="ARBA" id="ARBA00023125"/>
    </source>
</evidence>
<feature type="domain" description="HTH iclR-type" evidence="6">
    <location>
        <begin position="12"/>
        <end position="74"/>
    </location>
</feature>
<evidence type="ECO:0000256" key="5">
    <source>
        <dbReference type="ARBA" id="ARBA00070406"/>
    </source>
</evidence>
<dbReference type="OrthoDB" id="9791752at2"/>
<dbReference type="PANTHER" id="PTHR30136:SF7">
    <property type="entry name" value="HTH-TYPE TRANSCRIPTIONAL REGULATOR KDGR-RELATED"/>
    <property type="match status" value="1"/>
</dbReference>
<dbReference type="RefSeq" id="WP_133628853.1">
    <property type="nucleotide sequence ID" value="NZ_SOAZ01000022.1"/>
</dbReference>
<evidence type="ECO:0000256" key="4">
    <source>
        <dbReference type="ARBA" id="ARBA00058938"/>
    </source>
</evidence>
<evidence type="ECO:0000256" key="1">
    <source>
        <dbReference type="ARBA" id="ARBA00023015"/>
    </source>
</evidence>
<comment type="caution">
    <text evidence="8">The sequence shown here is derived from an EMBL/GenBank/DDBJ whole genome shotgun (WGS) entry which is preliminary data.</text>
</comment>
<dbReference type="SMART" id="SM00346">
    <property type="entry name" value="HTH_ICLR"/>
    <property type="match status" value="1"/>
</dbReference>
<dbReference type="Pfam" id="PF01614">
    <property type="entry name" value="IclR_C"/>
    <property type="match status" value="1"/>
</dbReference>
<dbReference type="InterPro" id="IPR050707">
    <property type="entry name" value="HTH_MetabolicPath_Reg"/>
</dbReference>
<organism evidence="8 9">
    <name type="scientific">Fonticella tunisiensis</name>
    <dbReference type="NCBI Taxonomy" id="1096341"/>
    <lineage>
        <taxon>Bacteria</taxon>
        <taxon>Bacillati</taxon>
        <taxon>Bacillota</taxon>
        <taxon>Clostridia</taxon>
        <taxon>Eubacteriales</taxon>
        <taxon>Clostridiaceae</taxon>
        <taxon>Fonticella</taxon>
    </lineage>
</organism>
<dbReference type="InterPro" id="IPR014757">
    <property type="entry name" value="Tscrpt_reg_IclR_C"/>
</dbReference>
<evidence type="ECO:0000313" key="9">
    <source>
        <dbReference type="Proteomes" id="UP000295325"/>
    </source>
</evidence>
<name>A0A4R7KAI8_9CLOT</name>
<dbReference type="InterPro" id="IPR005471">
    <property type="entry name" value="Tscrpt_reg_IclR_N"/>
</dbReference>
<dbReference type="SUPFAM" id="SSF55781">
    <property type="entry name" value="GAF domain-like"/>
    <property type="match status" value="1"/>
</dbReference>
<dbReference type="Gene3D" id="3.30.450.40">
    <property type="match status" value="1"/>
</dbReference>
<reference evidence="8 9" key="1">
    <citation type="submission" date="2019-03" db="EMBL/GenBank/DDBJ databases">
        <title>Genomic Encyclopedia of Type Strains, Phase IV (KMG-IV): sequencing the most valuable type-strain genomes for metagenomic binning, comparative biology and taxonomic classification.</title>
        <authorList>
            <person name="Goeker M."/>
        </authorList>
    </citation>
    <scope>NUCLEOTIDE SEQUENCE [LARGE SCALE GENOMIC DNA]</scope>
    <source>
        <strain evidence="8 9">DSM 24455</strain>
    </source>
</reference>
<keyword evidence="9" id="KW-1185">Reference proteome</keyword>
<evidence type="ECO:0000256" key="3">
    <source>
        <dbReference type="ARBA" id="ARBA00023163"/>
    </source>
</evidence>
<keyword evidence="2" id="KW-0238">DNA-binding</keyword>
<dbReference type="GO" id="GO:0045892">
    <property type="term" value="P:negative regulation of DNA-templated transcription"/>
    <property type="evidence" value="ECO:0007669"/>
    <property type="project" value="TreeGrafter"/>
</dbReference>